<keyword evidence="1" id="KW-0175">Coiled coil</keyword>
<evidence type="ECO:0000313" key="3">
    <source>
        <dbReference type="EMBL" id="KAF0695184.1"/>
    </source>
</evidence>
<proteinExistence type="predicted"/>
<feature type="compositionally biased region" description="Basic and acidic residues" evidence="2">
    <location>
        <begin position="65"/>
        <end position="74"/>
    </location>
</feature>
<dbReference type="OrthoDB" id="77066at2759"/>
<dbReference type="AlphaFoldDB" id="A0A485KZK6"/>
<name>A0A485KZK6_9STRA</name>
<dbReference type="EMBL" id="CAADRA010005520">
    <property type="protein sequence ID" value="VFT90821.1"/>
    <property type="molecule type" value="Genomic_DNA"/>
</dbReference>
<evidence type="ECO:0000313" key="4">
    <source>
        <dbReference type="EMBL" id="VFT90821.1"/>
    </source>
</evidence>
<evidence type="ECO:0000313" key="5">
    <source>
        <dbReference type="Proteomes" id="UP000332933"/>
    </source>
</evidence>
<organism evidence="4 5">
    <name type="scientific">Aphanomyces stellatus</name>
    <dbReference type="NCBI Taxonomy" id="120398"/>
    <lineage>
        <taxon>Eukaryota</taxon>
        <taxon>Sar</taxon>
        <taxon>Stramenopiles</taxon>
        <taxon>Oomycota</taxon>
        <taxon>Saprolegniomycetes</taxon>
        <taxon>Saprolegniales</taxon>
        <taxon>Verrucalvaceae</taxon>
        <taxon>Aphanomyces</taxon>
    </lineage>
</organism>
<dbReference type="Gene3D" id="3.90.1150.80">
    <property type="match status" value="1"/>
</dbReference>
<feature type="region of interest" description="Disordered" evidence="2">
    <location>
        <begin position="1"/>
        <end position="20"/>
    </location>
</feature>
<reference evidence="4 5" key="1">
    <citation type="submission" date="2019-03" db="EMBL/GenBank/DDBJ databases">
        <authorList>
            <person name="Gaulin E."/>
            <person name="Dumas B."/>
        </authorList>
    </citation>
    <scope>NUCLEOTIDE SEQUENCE [LARGE SCALE GENOMIC DNA]</scope>
    <source>
        <strain evidence="4">CBS 568.67</strain>
    </source>
</reference>
<protein>
    <submittedName>
        <fullName evidence="4">Aste57867_13991 protein</fullName>
    </submittedName>
</protein>
<feature type="compositionally biased region" description="Basic and acidic residues" evidence="2">
    <location>
        <begin position="30"/>
        <end position="52"/>
    </location>
</feature>
<reference evidence="3" key="2">
    <citation type="submission" date="2019-06" db="EMBL/GenBank/DDBJ databases">
        <title>Genomics analysis of Aphanomyces spp. identifies a new class of oomycete effector associated with host adaptation.</title>
        <authorList>
            <person name="Gaulin E."/>
        </authorList>
    </citation>
    <scope>NUCLEOTIDE SEQUENCE</scope>
    <source>
        <strain evidence="3">CBS 578.67</strain>
    </source>
</reference>
<feature type="compositionally biased region" description="Basic and acidic residues" evidence="2">
    <location>
        <begin position="96"/>
        <end position="107"/>
    </location>
</feature>
<accession>A0A485KZK6</accession>
<gene>
    <name evidence="4" type="primary">Aste57867_13991</name>
    <name evidence="3" type="ORF">As57867_013940</name>
    <name evidence="4" type="ORF">ASTE57867_13991</name>
</gene>
<evidence type="ECO:0000256" key="1">
    <source>
        <dbReference type="SAM" id="Coils"/>
    </source>
</evidence>
<dbReference type="EMBL" id="VJMH01005499">
    <property type="protein sequence ID" value="KAF0695184.1"/>
    <property type="molecule type" value="Genomic_DNA"/>
</dbReference>
<evidence type="ECO:0000256" key="2">
    <source>
        <dbReference type="SAM" id="MobiDB-lite"/>
    </source>
</evidence>
<feature type="compositionally biased region" description="Polar residues" evidence="2">
    <location>
        <begin position="124"/>
        <end position="136"/>
    </location>
</feature>
<keyword evidence="5" id="KW-1185">Reference proteome</keyword>
<feature type="coiled-coil region" evidence="1">
    <location>
        <begin position="197"/>
        <end position="290"/>
    </location>
</feature>
<dbReference type="Proteomes" id="UP000332933">
    <property type="component" value="Unassembled WGS sequence"/>
</dbReference>
<feature type="region of interest" description="Disordered" evidence="2">
    <location>
        <begin position="25"/>
        <end position="146"/>
    </location>
</feature>
<sequence length="422" mass="47845">MSGRSQEGDPPASLEDIVAVRKQFPIVPSWERDEKAPQKHRDVGERRPDISGRVDAGLTRAHKSSSNDRDEKRQAPNIGDDATKKRKQSPPVTEPASKHRKEDEKHGKSVPSKRVHDHGKAPESNRSPKPKQSSASHHPASETKQETHKLVGAFVQTVEKVLTQFDGEKDRDLAFKKLQKEYLALLSVRQTEPEKLLAESNRVAKEAKAAHDDLNTKLRQQVANLTKKLDKYEKIRETLERAKKAASHGEKDSETVVALRHENAEVQAENETLRNHIHALELELKHAQAKVAIQHTPVDSKRTEAKVHDLSGKLAQSNKLLGIYELLTSMHISLKSFDNDKVEVSCRAMDSLDAKQFSFDVAIPNNPRLELDYTPSTEEVEYHRRQTQPTVPEYLLDELSFQRSELTRFMRTVLEAVIRKKS</sequence>
<dbReference type="InterPro" id="IPR038608">
    <property type="entry name" value="Csm1/Pcs1_C_sf"/>
</dbReference>